<dbReference type="EMBL" id="JAETXX010000011">
    <property type="protein sequence ID" value="MCF8715991.1"/>
    <property type="molecule type" value="Genomic_DNA"/>
</dbReference>
<sequence>MKNTLRNSMLVVLLSIATLGMARANDFYLSVKKGDNRTVDLFVDHKDQPIAISFVDAKGEVLYNYNFKDLPENVKRYNFKGLPTGKYYFIVENDIKIEKVPVIFTDDNTLVDRENEEVIYKPYFRNDNGIVSVNMLSIDKSPVFVKVYDESTNELLHEEILKGEKSLGKRFDFTNVEKKSYRFEVTRKGNTFYKTVSL</sequence>
<keyword evidence="1" id="KW-0732">Signal</keyword>
<proteinExistence type="predicted"/>
<feature type="chain" id="PRO_5047253403" evidence="1">
    <location>
        <begin position="25"/>
        <end position="198"/>
    </location>
</feature>
<dbReference type="RefSeq" id="WP_236959956.1">
    <property type="nucleotide sequence ID" value="NZ_JAETXX010000011.1"/>
</dbReference>
<gene>
    <name evidence="2" type="ORF">JM658_14230</name>
</gene>
<evidence type="ECO:0000313" key="2">
    <source>
        <dbReference type="EMBL" id="MCF8715991.1"/>
    </source>
</evidence>
<reference evidence="2 3" key="1">
    <citation type="submission" date="2021-01" db="EMBL/GenBank/DDBJ databases">
        <title>Genome sequencing of Joostella atrarenae M1-2 (= KCTC 23194).</title>
        <authorList>
            <person name="Zakaria M.R."/>
            <person name="Lam M.Q."/>
            <person name="Chong C.S."/>
        </authorList>
    </citation>
    <scope>NUCLEOTIDE SEQUENCE [LARGE SCALE GENOMIC DNA]</scope>
    <source>
        <strain evidence="2 3">M1-2</strain>
    </source>
</reference>
<comment type="caution">
    <text evidence="2">The sequence shown here is derived from an EMBL/GenBank/DDBJ whole genome shotgun (WGS) entry which is preliminary data.</text>
</comment>
<organism evidence="2 3">
    <name type="scientific">Joostella atrarenae</name>
    <dbReference type="NCBI Taxonomy" id="679257"/>
    <lineage>
        <taxon>Bacteria</taxon>
        <taxon>Pseudomonadati</taxon>
        <taxon>Bacteroidota</taxon>
        <taxon>Flavobacteriia</taxon>
        <taxon>Flavobacteriales</taxon>
        <taxon>Flavobacteriaceae</taxon>
        <taxon>Joostella</taxon>
    </lineage>
</organism>
<name>A0ABS9J6D3_9FLAO</name>
<feature type="signal peptide" evidence="1">
    <location>
        <begin position="1"/>
        <end position="24"/>
    </location>
</feature>
<evidence type="ECO:0000256" key="1">
    <source>
        <dbReference type="SAM" id="SignalP"/>
    </source>
</evidence>
<keyword evidence="3" id="KW-1185">Reference proteome</keyword>
<dbReference type="Proteomes" id="UP000829517">
    <property type="component" value="Unassembled WGS sequence"/>
</dbReference>
<accession>A0ABS9J6D3</accession>
<protein>
    <submittedName>
        <fullName evidence="2">DUF3244 domain-containing protein</fullName>
    </submittedName>
</protein>
<evidence type="ECO:0000313" key="3">
    <source>
        <dbReference type="Proteomes" id="UP000829517"/>
    </source>
</evidence>